<dbReference type="Pfam" id="PF00975">
    <property type="entry name" value="Thioesterase"/>
    <property type="match status" value="1"/>
</dbReference>
<feature type="domain" description="PKS/mFAS DH" evidence="14">
    <location>
        <begin position="1303"/>
        <end position="1616"/>
    </location>
</feature>
<dbReference type="InterPro" id="IPR016039">
    <property type="entry name" value="Thiolase-like"/>
</dbReference>
<dbReference type="GeneID" id="68289115"/>
<dbReference type="SMART" id="SM00823">
    <property type="entry name" value="PKS_PP"/>
    <property type="match status" value="2"/>
</dbReference>
<dbReference type="InterPro" id="IPR001031">
    <property type="entry name" value="Thioesterase"/>
</dbReference>
<dbReference type="Pfam" id="PF00550">
    <property type="entry name" value="PP-binding"/>
    <property type="match status" value="2"/>
</dbReference>
<feature type="compositionally biased region" description="Polar residues" evidence="11">
    <location>
        <begin position="362"/>
        <end position="376"/>
    </location>
</feature>
<dbReference type="GO" id="GO:0004312">
    <property type="term" value="F:fatty acid synthase activity"/>
    <property type="evidence" value="ECO:0007669"/>
    <property type="project" value="TreeGrafter"/>
</dbReference>
<evidence type="ECO:0000256" key="9">
    <source>
        <dbReference type="ARBA" id="ARBA00077170"/>
    </source>
</evidence>
<feature type="compositionally biased region" description="Polar residues" evidence="11">
    <location>
        <begin position="1864"/>
        <end position="1874"/>
    </location>
</feature>
<dbReference type="InterPro" id="IPR020802">
    <property type="entry name" value="TesA-like"/>
</dbReference>
<comment type="catalytic activity">
    <reaction evidence="7">
        <text>6 malonyl-CoA + acetyl-CoA + 6 H(+) = nor-toralactone + 6 CO2 + 7 CoA + 2 H2O</text>
        <dbReference type="Rhea" id="RHEA:62892"/>
        <dbReference type="ChEBI" id="CHEBI:15377"/>
        <dbReference type="ChEBI" id="CHEBI:15378"/>
        <dbReference type="ChEBI" id="CHEBI:16526"/>
        <dbReference type="ChEBI" id="CHEBI:57287"/>
        <dbReference type="ChEBI" id="CHEBI:57288"/>
        <dbReference type="ChEBI" id="CHEBI:57384"/>
        <dbReference type="ChEBI" id="CHEBI:146018"/>
    </reaction>
    <physiologicalReaction direction="left-to-right" evidence="7">
        <dbReference type="Rhea" id="RHEA:62893"/>
    </physiologicalReaction>
</comment>
<dbReference type="NCBIfam" id="TIGR04532">
    <property type="entry name" value="PT_fungal_PKS"/>
    <property type="match status" value="1"/>
</dbReference>
<keyword evidence="1" id="KW-0596">Phosphopantetheine</keyword>
<feature type="domain" description="Ketosynthase family 3 (KS3)" evidence="13">
    <location>
        <begin position="382"/>
        <end position="815"/>
    </location>
</feature>
<dbReference type="InterPro" id="IPR049900">
    <property type="entry name" value="PKS_mFAS_DH"/>
</dbReference>
<evidence type="ECO:0000256" key="7">
    <source>
        <dbReference type="ARBA" id="ARBA00051452"/>
    </source>
</evidence>
<dbReference type="GO" id="GO:0006633">
    <property type="term" value="P:fatty acid biosynthetic process"/>
    <property type="evidence" value="ECO:0007669"/>
    <property type="project" value="InterPro"/>
</dbReference>
<dbReference type="PROSITE" id="PS00606">
    <property type="entry name" value="KS3_1"/>
    <property type="match status" value="1"/>
</dbReference>
<sequence>MEDGAQMRVVAFGDQTYDCSEAVSQLLRVRDDAIVVDFLERATAVVKAELTRLSSEQQEETPRFATLAELVPRYRAGTLNPAVSQALTCITQLGLFIRQHSSGQKAYPTANDSCITGVCTGALTAVAVGSASSVTALVPLALHTVAVAARLGARAWEIGRCLADARRGANGRYASWTSAVGGVSPQDLQDRISAYTAEHALASVSVPYLSAAVGPGQSSVSAPPVILDAFLSTLLRPLTTTRLPITAPYHAPHLFTAADVQHVTDCLPPSEAWPTVQIPIISFSRDEAVSRGASFPAAMSEAVRDCLIRPIALARMAVSIASHARDLGKDSVLPSPIALSFSDKLGPQVNSHLPRAKAPTRELTSTSSIPSATGAEQQPMAKAPIAILAASGRFPQSSSMDHFWDVLINGVDTHELVPPTRWNAATHVSEDPKAKNVSGTGFGCWLHEAGEFDAAYFNMSPREAPQVDPAQRLALLTATEALEQAGIVPNRTSSTQKNRVGVWYGATSNDWMETNSAQNVDTYFIPGGNRAFIPGRVNYFHKFSGPSYTIDTACSSSLAALHMACNALWRGEVDTAIVGGTNVLTNPDMTAGLDAGHFLSRSGNCKTFDDEADGYCRGEAVVTLILKRLPDAQADKDPIQASILGIATNHSAEAASITRPHAGAQQDLFQQVLTETGLTANDISVCEMHGTGTQAGDSGETTSVVETLAPLNRSGSAVRTTPLYIGAVKSNVGHAESAAGVSSLAKILLMLKHSKIPPHVGIKTKLNHRLPDLAARNTHIARTEVPWPRPKNGKRRVLLNNFSAAGGNTCLVLEDAPEPEDSQEVDPREHHLVALSAKTPDSMVNNLTNMITWIDKHSGDSIATLPQLSYTTTARRVHHRHRAVASGTDLLQIRSSLQEQLDRRVSGERSIPHPPNGPSFVFAFTGQGSAFAGMGVDLYQRFASFRSDIARYDQICERMSLPSIKAMFEDDKSFSTASPTVQQLTHVSLQMALYRLWKSLGVQAKAVVGHSLGEYAALHAAGVLSQSDTLYLVGRRAQLMEKHLSQGTHAMLAVRAKEEAIVAAIDGPPGEAYEFSCRNGEQRNVLGGTVDQIQVAKAALEAKKIRCQYLDTPMAFHTGQVDPILPELLQVAAACSIQDPQIPVISPAYGKVIRSAKDFQPEYFTHHCRSSVNMVDALQSAVEEGLLDKNIIGLEIGPGPVVTQFVKEAVGTTMQTFASINKDKDTWQLMTQALAKFYLAGASVEWSRYHEDFPGAQKVLELPAYGWTLKNYWLQYVNDWSLRKGDPAVVVAASNLELSSSIHKVITNTITANSDGELVVDADLSREDLHPMVQGHQVYGVPLCTPSVYADIALTLGEYIRQVIKPGEVAQTSVEVAEMNIQSALVANNTGRVQLLRTYAKFDPKAQVASCTFSSIKEDGSSVVEQHANCKIRFGSLEKEKTALKSAALAAQARMAALKTQVGQDDNTYRFSKGMIYKMIGQLADFDEKYRGLCAITLDNDAMEASGKVSFKGIPNEGKFHSSPAYLDALSQLGGFVMNANEGVDLEKEVFVNHGWGSMRFFAALDPAMTYYTHVKMAQGKDKLWTGDVLIFDDKQALIGIVGGVALQGVPKRLMHYIVTAANKKASGPPTEKKTSGPPVEKKASAPIAPTRPAIQRKNASIPPPATQVTPQNKTIKTPSVSALIAPALEIVSEEIGMPIDELKDDIDFTDAGLDSLLSLVISSRMRDQLGIEFESAQFMEIGSIGGLKEFLTRLSPPVAVAVATAVEIVKEEALTSLEELTDPSPNEIGTVWRDALKILSEESGLTDEELTDDTSFADVGVDSLMSLVITSRLRDELDIDFPDRALFEECQTIFDLRKRFSGSTESFDSTTTKPGAGDATPPLTDSSASSPPSSEFDGETPMTDLDEVFDSPPAQKRIPSPPKGRIPPAWSMYLQGSQKRSKEILFLFPDGAGAATSYLSLPRLSPDIGVVAFNSPFMKTPHKFADHTLPDVIASYVEGIRGRQAQGPYHLGGWSAGGILAYAVAQELIAAGEEVSTLLLIDSPSPTKGLDRLPTRFFDHCTNVGLFGTELSRGSGGPNKTPEWLMPHFRASIELLHDYHAPPMKLGNKTKVMVIWAGECAFDGVRYAHIPPSAGDTDEDTEGMKFLTEKRKDFGATEWASLFPGTDVDARVVESEHHFSMMRDHGAQMLVEHMRDGLGIVSS</sequence>
<dbReference type="SMART" id="SM00827">
    <property type="entry name" value="PKS_AT"/>
    <property type="match status" value="1"/>
</dbReference>
<evidence type="ECO:0000256" key="8">
    <source>
        <dbReference type="ARBA" id="ARBA00073949"/>
    </source>
</evidence>
<feature type="compositionally biased region" description="Basic and acidic residues" evidence="11">
    <location>
        <begin position="1631"/>
        <end position="1644"/>
    </location>
</feature>
<dbReference type="InterPro" id="IPR014043">
    <property type="entry name" value="Acyl_transferase_dom"/>
</dbReference>
<dbReference type="PROSITE" id="PS52004">
    <property type="entry name" value="KS3_2"/>
    <property type="match status" value="1"/>
</dbReference>
<dbReference type="InterPro" id="IPR001227">
    <property type="entry name" value="Ac_transferase_dom_sf"/>
</dbReference>
<dbReference type="PROSITE" id="PS52019">
    <property type="entry name" value="PKS_MFAS_DH"/>
    <property type="match status" value="1"/>
</dbReference>
<dbReference type="PANTHER" id="PTHR43775">
    <property type="entry name" value="FATTY ACID SYNTHASE"/>
    <property type="match status" value="1"/>
</dbReference>
<dbReference type="FunFam" id="1.10.1200.10:FF:000011">
    <property type="entry name" value="Sterigmatocystin biosynthesis polyketide synthase"/>
    <property type="match status" value="1"/>
</dbReference>
<feature type="region of interest" description="C-terminal hotdog fold" evidence="10">
    <location>
        <begin position="1468"/>
        <end position="1616"/>
    </location>
</feature>
<evidence type="ECO:0000256" key="10">
    <source>
        <dbReference type="PROSITE-ProRule" id="PRU01363"/>
    </source>
</evidence>
<dbReference type="PANTHER" id="PTHR43775:SF40">
    <property type="entry name" value="NORSOLORINIC ACID SYNTHASE STCA"/>
    <property type="match status" value="1"/>
</dbReference>
<dbReference type="InterPro" id="IPR029058">
    <property type="entry name" value="AB_hydrolase_fold"/>
</dbReference>
<proteinExistence type="predicted"/>
<dbReference type="GO" id="GO:0044550">
    <property type="term" value="P:secondary metabolite biosynthetic process"/>
    <property type="evidence" value="ECO:0007669"/>
    <property type="project" value="TreeGrafter"/>
</dbReference>
<keyword evidence="2" id="KW-0597">Phosphoprotein</keyword>
<gene>
    <name evidence="15" type="ORF">CKM354_000354000</name>
</gene>
<dbReference type="EMBL" id="BOLY01000002">
    <property type="protein sequence ID" value="GIZ40188.1"/>
    <property type="molecule type" value="Genomic_DNA"/>
</dbReference>
<feature type="active site" description="Proton acceptor; for dehydratase activity" evidence="10">
    <location>
        <position position="1336"/>
    </location>
</feature>
<dbReference type="InterPro" id="IPR042104">
    <property type="entry name" value="PKS_dehydratase_sf"/>
</dbReference>
<dbReference type="CDD" id="cd00833">
    <property type="entry name" value="PKS"/>
    <property type="match status" value="1"/>
</dbReference>
<keyword evidence="4" id="KW-0677">Repeat</keyword>
<dbReference type="InterPro" id="IPR050091">
    <property type="entry name" value="PKS_NRPS_Biosynth_Enz"/>
</dbReference>
<dbReference type="InterPro" id="IPR030918">
    <property type="entry name" value="PT_fungal_PKS"/>
</dbReference>
<keyword evidence="3" id="KW-0808">Transferase</keyword>
<dbReference type="OrthoDB" id="329835at2759"/>
<dbReference type="SUPFAM" id="SSF53474">
    <property type="entry name" value="alpha/beta-Hydrolases"/>
    <property type="match status" value="1"/>
</dbReference>
<feature type="active site" description="Proton donor; for dehydratase activity" evidence="10">
    <location>
        <position position="1528"/>
    </location>
</feature>
<dbReference type="Gene3D" id="3.30.70.3290">
    <property type="match status" value="1"/>
</dbReference>
<evidence type="ECO:0000259" key="13">
    <source>
        <dbReference type="PROSITE" id="PS52004"/>
    </source>
</evidence>
<dbReference type="Proteomes" id="UP000825890">
    <property type="component" value="Unassembled WGS sequence"/>
</dbReference>
<accession>A0A9P3FAN1</accession>
<dbReference type="SMART" id="SM00824">
    <property type="entry name" value="PKS_TE"/>
    <property type="match status" value="1"/>
</dbReference>
<dbReference type="Gene3D" id="3.40.47.10">
    <property type="match status" value="1"/>
</dbReference>
<keyword evidence="6" id="KW-0511">Multifunctional enzyme</keyword>
<evidence type="ECO:0000256" key="6">
    <source>
        <dbReference type="ARBA" id="ARBA00023268"/>
    </source>
</evidence>
<dbReference type="Pfam" id="PF00109">
    <property type="entry name" value="ketoacyl-synt"/>
    <property type="match status" value="1"/>
</dbReference>
<dbReference type="InterPro" id="IPR036736">
    <property type="entry name" value="ACP-like_sf"/>
</dbReference>
<feature type="domain" description="Carrier" evidence="12">
    <location>
        <begin position="1679"/>
        <end position="1756"/>
    </location>
</feature>
<dbReference type="InterPro" id="IPR009081">
    <property type="entry name" value="PP-bd_ACP"/>
</dbReference>
<feature type="region of interest" description="Disordered" evidence="11">
    <location>
        <begin position="1625"/>
        <end position="1674"/>
    </location>
</feature>
<dbReference type="InterPro" id="IPR020841">
    <property type="entry name" value="PKS_Beta-ketoAc_synthase_dom"/>
</dbReference>
<dbReference type="SUPFAM" id="SSF47336">
    <property type="entry name" value="ACP-like"/>
    <property type="match status" value="2"/>
</dbReference>
<evidence type="ECO:0000256" key="4">
    <source>
        <dbReference type="ARBA" id="ARBA00022737"/>
    </source>
</evidence>
<dbReference type="InterPro" id="IPR020806">
    <property type="entry name" value="PKS_PP-bd"/>
</dbReference>
<dbReference type="Gene3D" id="1.10.1200.10">
    <property type="entry name" value="ACP-like"/>
    <property type="match status" value="2"/>
</dbReference>
<evidence type="ECO:0000313" key="15">
    <source>
        <dbReference type="EMBL" id="GIZ40188.1"/>
    </source>
</evidence>
<feature type="region of interest" description="Disordered" evidence="11">
    <location>
        <begin position="1864"/>
        <end position="1931"/>
    </location>
</feature>
<evidence type="ECO:0000256" key="1">
    <source>
        <dbReference type="ARBA" id="ARBA00022450"/>
    </source>
</evidence>
<dbReference type="RefSeq" id="XP_044654675.1">
    <property type="nucleotide sequence ID" value="XM_044798740.1"/>
</dbReference>
<evidence type="ECO:0000259" key="14">
    <source>
        <dbReference type="PROSITE" id="PS52019"/>
    </source>
</evidence>
<reference evidence="15 16" key="1">
    <citation type="submission" date="2021-01" db="EMBL/GenBank/DDBJ databases">
        <title>Cercospora kikuchii MAFF 305040 whole genome shotgun sequence.</title>
        <authorList>
            <person name="Kashiwa T."/>
            <person name="Suzuki T."/>
        </authorList>
    </citation>
    <scope>NUCLEOTIDE SEQUENCE [LARGE SCALE GENOMIC DNA]</scope>
    <source>
        <strain evidence="15 16">MAFF 305040</strain>
    </source>
</reference>
<dbReference type="Pfam" id="PF00698">
    <property type="entry name" value="Acyl_transf_1"/>
    <property type="match status" value="1"/>
</dbReference>
<feature type="domain" description="Carrier" evidence="12">
    <location>
        <begin position="1783"/>
        <end position="1865"/>
    </location>
</feature>
<dbReference type="Pfam" id="PF02801">
    <property type="entry name" value="Ketoacyl-synt_C"/>
    <property type="match status" value="1"/>
</dbReference>
<evidence type="ECO:0000256" key="11">
    <source>
        <dbReference type="SAM" id="MobiDB-lite"/>
    </source>
</evidence>
<dbReference type="Pfam" id="PF16073">
    <property type="entry name" value="SAT"/>
    <property type="match status" value="1"/>
</dbReference>
<dbReference type="SUPFAM" id="SSF52151">
    <property type="entry name" value="FabD/lysophospholipase-like"/>
    <property type="match status" value="1"/>
</dbReference>
<dbReference type="Gene3D" id="3.40.50.1820">
    <property type="entry name" value="alpha/beta hydrolase"/>
    <property type="match status" value="1"/>
</dbReference>
<dbReference type="InterPro" id="IPR014031">
    <property type="entry name" value="Ketoacyl_synth_C"/>
</dbReference>
<organism evidence="15 16">
    <name type="scientific">Cercospora kikuchii</name>
    <dbReference type="NCBI Taxonomy" id="84275"/>
    <lineage>
        <taxon>Eukaryota</taxon>
        <taxon>Fungi</taxon>
        <taxon>Dikarya</taxon>
        <taxon>Ascomycota</taxon>
        <taxon>Pezizomycotina</taxon>
        <taxon>Dothideomycetes</taxon>
        <taxon>Dothideomycetidae</taxon>
        <taxon>Mycosphaerellales</taxon>
        <taxon>Mycosphaerellaceae</taxon>
        <taxon>Cercospora</taxon>
    </lineage>
</organism>
<dbReference type="GO" id="GO:0004315">
    <property type="term" value="F:3-oxoacyl-[acyl-carrier-protein] synthase activity"/>
    <property type="evidence" value="ECO:0007669"/>
    <property type="project" value="InterPro"/>
</dbReference>
<dbReference type="SUPFAM" id="SSF53901">
    <property type="entry name" value="Thiolase-like"/>
    <property type="match status" value="1"/>
</dbReference>
<evidence type="ECO:0000256" key="3">
    <source>
        <dbReference type="ARBA" id="ARBA00022679"/>
    </source>
</evidence>
<dbReference type="PROSITE" id="PS50075">
    <property type="entry name" value="CARRIER"/>
    <property type="match status" value="2"/>
</dbReference>
<dbReference type="SMART" id="SM00825">
    <property type="entry name" value="PKS_KS"/>
    <property type="match status" value="1"/>
</dbReference>
<keyword evidence="5" id="KW-0843">Virulence</keyword>
<evidence type="ECO:0000256" key="2">
    <source>
        <dbReference type="ARBA" id="ARBA00022553"/>
    </source>
</evidence>
<protein>
    <recommendedName>
        <fullName evidence="8">Non-reducing polyketide synthase CTB1</fullName>
    </recommendedName>
    <alternativeName>
        <fullName evidence="9">Cercosporin toxin biosynthesis cluster protein 1</fullName>
    </alternativeName>
</protein>
<comment type="caution">
    <text evidence="15">The sequence shown here is derived from an EMBL/GenBank/DDBJ whole genome shotgun (WGS) entry which is preliminary data.</text>
</comment>
<evidence type="ECO:0000259" key="12">
    <source>
        <dbReference type="PROSITE" id="PS50075"/>
    </source>
</evidence>
<name>A0A9P3FAN1_9PEZI</name>
<dbReference type="GO" id="GO:0031177">
    <property type="term" value="F:phosphopantetheine binding"/>
    <property type="evidence" value="ECO:0007669"/>
    <property type="project" value="InterPro"/>
</dbReference>
<feature type="compositionally biased region" description="Low complexity" evidence="11">
    <location>
        <begin position="1880"/>
        <end position="1895"/>
    </location>
</feature>
<feature type="region of interest" description="N-terminal hotdog fold" evidence="10">
    <location>
        <begin position="1303"/>
        <end position="1439"/>
    </location>
</feature>
<dbReference type="Gene3D" id="3.10.129.110">
    <property type="entry name" value="Polyketide synthase dehydratase"/>
    <property type="match status" value="1"/>
</dbReference>
<dbReference type="InterPro" id="IPR018201">
    <property type="entry name" value="Ketoacyl_synth_AS"/>
</dbReference>
<evidence type="ECO:0000313" key="16">
    <source>
        <dbReference type="Proteomes" id="UP000825890"/>
    </source>
</evidence>
<dbReference type="Gene3D" id="3.40.366.10">
    <property type="entry name" value="Malonyl-Coenzyme A Acyl Carrier Protein, domain 2"/>
    <property type="match status" value="2"/>
</dbReference>
<keyword evidence="16" id="KW-1185">Reference proteome</keyword>
<dbReference type="InterPro" id="IPR014030">
    <property type="entry name" value="Ketoacyl_synth_N"/>
</dbReference>
<dbReference type="InterPro" id="IPR016035">
    <property type="entry name" value="Acyl_Trfase/lysoPLipase"/>
</dbReference>
<feature type="region of interest" description="Disordered" evidence="11">
    <location>
        <begin position="350"/>
        <end position="378"/>
    </location>
</feature>
<evidence type="ECO:0000256" key="5">
    <source>
        <dbReference type="ARBA" id="ARBA00023026"/>
    </source>
</evidence>
<dbReference type="InterPro" id="IPR032088">
    <property type="entry name" value="SAT"/>
</dbReference>